<dbReference type="GO" id="GO:0008270">
    <property type="term" value="F:zinc ion binding"/>
    <property type="evidence" value="ECO:0007669"/>
    <property type="project" value="InterPro"/>
</dbReference>
<dbReference type="EMBL" id="JAAAMQ010000021">
    <property type="protein sequence ID" value="NBA12248.1"/>
    <property type="molecule type" value="Genomic_DNA"/>
</dbReference>
<keyword evidence="6" id="KW-0732">Signal</keyword>
<name>A0AAJ2Z0B8_WEICO</name>
<feature type="region of interest" description="Disordered" evidence="5">
    <location>
        <begin position="158"/>
        <end position="234"/>
    </location>
</feature>
<dbReference type="SUPFAM" id="SSF55486">
    <property type="entry name" value="Metalloproteases ('zincins'), catalytic domain"/>
    <property type="match status" value="1"/>
</dbReference>
<gene>
    <name evidence="8" type="ORF">GTU77_08495</name>
</gene>
<evidence type="ECO:0000256" key="3">
    <source>
        <dbReference type="ARBA" id="ARBA00022801"/>
    </source>
</evidence>
<dbReference type="Pfam" id="PF00413">
    <property type="entry name" value="Peptidase_M10"/>
    <property type="match status" value="1"/>
</dbReference>
<evidence type="ECO:0000256" key="2">
    <source>
        <dbReference type="ARBA" id="ARBA00022723"/>
    </source>
</evidence>
<evidence type="ECO:0000313" key="9">
    <source>
        <dbReference type="Proteomes" id="UP000719917"/>
    </source>
</evidence>
<accession>A0AAJ2Z0B8</accession>
<keyword evidence="4" id="KW-0862">Zinc</keyword>
<evidence type="ECO:0000256" key="5">
    <source>
        <dbReference type="SAM" id="MobiDB-lite"/>
    </source>
</evidence>
<feature type="compositionally biased region" description="Low complexity" evidence="5">
    <location>
        <begin position="169"/>
        <end position="207"/>
    </location>
</feature>
<keyword evidence="3" id="KW-0378">Hydrolase</keyword>
<dbReference type="GO" id="GO:0006508">
    <property type="term" value="P:proteolysis"/>
    <property type="evidence" value="ECO:0007669"/>
    <property type="project" value="UniProtKB-KW"/>
</dbReference>
<evidence type="ECO:0000313" key="8">
    <source>
        <dbReference type="EMBL" id="NBA12248.1"/>
    </source>
</evidence>
<organism evidence="8 9">
    <name type="scientific">Weissella confusa</name>
    <name type="common">Lactobacillus confusus</name>
    <dbReference type="NCBI Taxonomy" id="1583"/>
    <lineage>
        <taxon>Bacteria</taxon>
        <taxon>Bacillati</taxon>
        <taxon>Bacillota</taxon>
        <taxon>Bacilli</taxon>
        <taxon>Lactobacillales</taxon>
        <taxon>Lactobacillaceae</taxon>
        <taxon>Weissella</taxon>
    </lineage>
</organism>
<feature type="compositionally biased region" description="Basic and acidic residues" evidence="5">
    <location>
        <begin position="158"/>
        <end position="168"/>
    </location>
</feature>
<protein>
    <submittedName>
        <fullName evidence="8">Matrixin family metalloprotease</fullName>
    </submittedName>
</protein>
<reference evidence="8" key="1">
    <citation type="submission" date="2020-01" db="EMBL/GenBank/DDBJ databases">
        <title>First Reported Case and Whole Genome of Weissella confusa in an Equid.</title>
        <authorList>
            <person name="Little S.V."/>
            <person name="Lawhon S.D."/>
        </authorList>
    </citation>
    <scope>NUCLEOTIDE SEQUENCE</scope>
    <source>
        <strain evidence="8">718955</strain>
    </source>
</reference>
<feature type="signal peptide" evidence="6">
    <location>
        <begin position="1"/>
        <end position="16"/>
    </location>
</feature>
<comment type="caution">
    <text evidence="8">The sequence shown here is derived from an EMBL/GenBank/DDBJ whole genome shotgun (WGS) entry which is preliminary data.</text>
</comment>
<dbReference type="AlphaFoldDB" id="A0AAJ2Z0B8"/>
<dbReference type="InterPro" id="IPR001818">
    <property type="entry name" value="Pept_M10_metallopeptidase"/>
</dbReference>
<evidence type="ECO:0000256" key="6">
    <source>
        <dbReference type="SAM" id="SignalP"/>
    </source>
</evidence>
<sequence>MAVAATLLADTPSAHAVTWATSNLNSSNTVVAYSPDYPSQVANAASYWNNLAGTTVVGVTNDPSAASVTIKDVPVPDGDNTPNLALTFAPTGETDIYQQRITEEGADLQTVITHELGHSLGLDHDLASTLMAPSNGRLGDQAHDYVALKADLASHGRQIDNPAFDDKQTSQADSSSAPASAAATSQAESNDASSATQASQTTTSRTARASRDDASTQSQQLTTIETAPDQPKTFDAKMSTVTHNATKRIVESAMIVVGAVAGLFTAMARYSRTHID</sequence>
<keyword evidence="1" id="KW-0645">Protease</keyword>
<dbReference type="Gene3D" id="3.40.390.10">
    <property type="entry name" value="Collagenase (Catalytic Domain)"/>
    <property type="match status" value="1"/>
</dbReference>
<proteinExistence type="predicted"/>
<keyword evidence="2" id="KW-0479">Metal-binding</keyword>
<dbReference type="Proteomes" id="UP000719917">
    <property type="component" value="Unassembled WGS sequence"/>
</dbReference>
<feature type="chain" id="PRO_5042463949" evidence="6">
    <location>
        <begin position="17"/>
        <end position="276"/>
    </location>
</feature>
<evidence type="ECO:0000256" key="1">
    <source>
        <dbReference type="ARBA" id="ARBA00022670"/>
    </source>
</evidence>
<evidence type="ECO:0000256" key="4">
    <source>
        <dbReference type="ARBA" id="ARBA00022833"/>
    </source>
</evidence>
<evidence type="ECO:0000259" key="7">
    <source>
        <dbReference type="Pfam" id="PF00413"/>
    </source>
</evidence>
<keyword evidence="8" id="KW-0482">Metalloprotease</keyword>
<dbReference type="InterPro" id="IPR024079">
    <property type="entry name" value="MetalloPept_cat_dom_sf"/>
</dbReference>
<feature type="domain" description="Peptidase M10 metallopeptidase" evidence="7">
    <location>
        <begin position="100"/>
        <end position="135"/>
    </location>
</feature>
<dbReference type="GO" id="GO:0004222">
    <property type="term" value="F:metalloendopeptidase activity"/>
    <property type="evidence" value="ECO:0007669"/>
    <property type="project" value="InterPro"/>
</dbReference>
<dbReference type="GO" id="GO:0031012">
    <property type="term" value="C:extracellular matrix"/>
    <property type="evidence" value="ECO:0007669"/>
    <property type="project" value="InterPro"/>
</dbReference>